<reference evidence="5 6" key="1">
    <citation type="journal article" date="2015" name="Genome Announc.">
        <title>Expanding the biotechnology potential of lactobacilli through comparative genomics of 213 strains and associated genera.</title>
        <authorList>
            <person name="Sun Z."/>
            <person name="Harris H.M."/>
            <person name="McCann A."/>
            <person name="Guo C."/>
            <person name="Argimon S."/>
            <person name="Zhang W."/>
            <person name="Yang X."/>
            <person name="Jeffery I.B."/>
            <person name="Cooney J.C."/>
            <person name="Kagawa T.F."/>
            <person name="Liu W."/>
            <person name="Song Y."/>
            <person name="Salvetti E."/>
            <person name="Wrobel A."/>
            <person name="Rasinkangas P."/>
            <person name="Parkhill J."/>
            <person name="Rea M.C."/>
            <person name="O'Sullivan O."/>
            <person name="Ritari J."/>
            <person name="Douillard F.P."/>
            <person name="Paul Ross R."/>
            <person name="Yang R."/>
            <person name="Briner A.E."/>
            <person name="Felis G.E."/>
            <person name="de Vos W.M."/>
            <person name="Barrangou R."/>
            <person name="Klaenhammer T.R."/>
            <person name="Caufield P.W."/>
            <person name="Cui Y."/>
            <person name="Zhang H."/>
            <person name="O'Toole P.W."/>
        </authorList>
    </citation>
    <scope>NUCLEOTIDE SEQUENCE [LARGE SCALE GENOMIC DNA]</scope>
    <source>
        <strain evidence="5 6">DSM 20515</strain>
    </source>
</reference>
<dbReference type="SMART" id="SM00345">
    <property type="entry name" value="HTH_GNTR"/>
    <property type="match status" value="1"/>
</dbReference>
<gene>
    <name evidence="5" type="ORF">FC82_GL000688</name>
</gene>
<dbReference type="PANTHER" id="PTHR38445:SF10">
    <property type="entry name" value="GNTR-FAMILY TRANSCRIPTIONAL REGULATOR"/>
    <property type="match status" value="1"/>
</dbReference>
<keyword evidence="2" id="KW-0238">DNA-binding</keyword>
<dbReference type="AlphaFoldDB" id="A0A0R2BM17"/>
<dbReference type="PATRIC" id="fig|1423733.4.peg.716"/>
<dbReference type="InterPro" id="IPR000524">
    <property type="entry name" value="Tscrpt_reg_HTH_GntR"/>
</dbReference>
<evidence type="ECO:0000313" key="6">
    <source>
        <dbReference type="Proteomes" id="UP000051845"/>
    </source>
</evidence>
<organism evidence="5 6">
    <name type="scientific">Secundilactobacillus collinoides DSM 20515 = JCM 1123</name>
    <dbReference type="NCBI Taxonomy" id="1423733"/>
    <lineage>
        <taxon>Bacteria</taxon>
        <taxon>Bacillati</taxon>
        <taxon>Bacillota</taxon>
        <taxon>Bacilli</taxon>
        <taxon>Lactobacillales</taxon>
        <taxon>Lactobacillaceae</taxon>
        <taxon>Secundilactobacillus</taxon>
    </lineage>
</organism>
<evidence type="ECO:0000313" key="5">
    <source>
        <dbReference type="EMBL" id="KRM77003.1"/>
    </source>
</evidence>
<dbReference type="Pfam" id="PF00392">
    <property type="entry name" value="GntR"/>
    <property type="match status" value="1"/>
</dbReference>
<dbReference type="Gene3D" id="1.10.10.10">
    <property type="entry name" value="Winged helix-like DNA-binding domain superfamily/Winged helix DNA-binding domain"/>
    <property type="match status" value="1"/>
</dbReference>
<evidence type="ECO:0000256" key="2">
    <source>
        <dbReference type="ARBA" id="ARBA00023125"/>
    </source>
</evidence>
<accession>A0A0R2BM17</accession>
<evidence type="ECO:0000259" key="4">
    <source>
        <dbReference type="PROSITE" id="PS50949"/>
    </source>
</evidence>
<sequence>MQFNFDSTEPLYLQVADQLEEAIFLNSFQEGEQVPSTTEISKQFHINPATVLKGMNILVDSGFLEKKRGLGMFVTTGANDKIRTKRQDEFYADFVSNLVSEAKKLSLPETAIIEMVKRGFERS</sequence>
<comment type="caution">
    <text evidence="5">The sequence shown here is derived from an EMBL/GenBank/DDBJ whole genome shotgun (WGS) entry which is preliminary data.</text>
</comment>
<dbReference type="CDD" id="cd07377">
    <property type="entry name" value="WHTH_GntR"/>
    <property type="match status" value="1"/>
</dbReference>
<keyword evidence="3" id="KW-0804">Transcription</keyword>
<proteinExistence type="predicted"/>
<feature type="domain" description="HTH gntR-type" evidence="4">
    <location>
        <begin position="9"/>
        <end position="77"/>
    </location>
</feature>
<dbReference type="InterPro" id="IPR036390">
    <property type="entry name" value="WH_DNA-bd_sf"/>
</dbReference>
<dbReference type="Proteomes" id="UP000051845">
    <property type="component" value="Unassembled WGS sequence"/>
</dbReference>
<dbReference type="GO" id="GO:0003677">
    <property type="term" value="F:DNA binding"/>
    <property type="evidence" value="ECO:0007669"/>
    <property type="project" value="UniProtKB-KW"/>
</dbReference>
<protein>
    <submittedName>
        <fullName evidence="5">Transcription regulator</fullName>
    </submittedName>
</protein>
<dbReference type="SUPFAM" id="SSF46785">
    <property type="entry name" value="Winged helix' DNA-binding domain"/>
    <property type="match status" value="1"/>
</dbReference>
<dbReference type="RefSeq" id="WP_056996286.1">
    <property type="nucleotide sequence ID" value="NZ_AYYR01000014.1"/>
</dbReference>
<dbReference type="PANTHER" id="PTHR38445">
    <property type="entry name" value="HTH-TYPE TRANSCRIPTIONAL REPRESSOR YTRA"/>
    <property type="match status" value="1"/>
</dbReference>
<dbReference type="GO" id="GO:0003700">
    <property type="term" value="F:DNA-binding transcription factor activity"/>
    <property type="evidence" value="ECO:0007669"/>
    <property type="project" value="InterPro"/>
</dbReference>
<name>A0A0R2BM17_SECCO</name>
<evidence type="ECO:0000256" key="1">
    <source>
        <dbReference type="ARBA" id="ARBA00023015"/>
    </source>
</evidence>
<dbReference type="EMBL" id="AYYR01000014">
    <property type="protein sequence ID" value="KRM77003.1"/>
    <property type="molecule type" value="Genomic_DNA"/>
</dbReference>
<dbReference type="STRING" id="33960.TY91_08680"/>
<evidence type="ECO:0000256" key="3">
    <source>
        <dbReference type="ARBA" id="ARBA00023163"/>
    </source>
</evidence>
<dbReference type="InterPro" id="IPR036388">
    <property type="entry name" value="WH-like_DNA-bd_sf"/>
</dbReference>
<dbReference type="PROSITE" id="PS50949">
    <property type="entry name" value="HTH_GNTR"/>
    <property type="match status" value="1"/>
</dbReference>
<keyword evidence="1" id="KW-0805">Transcription regulation</keyword>